<protein>
    <recommendedName>
        <fullName evidence="9">tRNA-dihydrouridine(20/20a) synthase</fullName>
        <ecNumber evidence="9">1.3.1.91</ecNumber>
    </recommendedName>
    <alternativeName>
        <fullName evidence="9">U20-specific dihydrouridine synthase</fullName>
        <shortName evidence="9">U20-specific Dus</shortName>
    </alternativeName>
    <alternativeName>
        <fullName evidence="9">tRNA-dihydrouridine synthase A</fullName>
    </alternativeName>
</protein>
<keyword evidence="12" id="KW-0547">Nucleotide-binding</keyword>
<dbReference type="GO" id="GO:0050660">
    <property type="term" value="F:flavin adenine dinucleotide binding"/>
    <property type="evidence" value="ECO:0007669"/>
    <property type="project" value="InterPro"/>
</dbReference>
<dbReference type="NCBIfam" id="NF008774">
    <property type="entry name" value="PRK11815.1"/>
    <property type="match status" value="1"/>
</dbReference>
<keyword evidence="2 9" id="KW-0820">tRNA-binding</keyword>
<feature type="domain" description="DUS-like FMN-binding" evidence="13">
    <location>
        <begin position="11"/>
        <end position="320"/>
    </location>
</feature>
<comment type="cofactor">
    <cofactor evidence="1 9 10 12">
        <name>FMN</name>
        <dbReference type="ChEBI" id="CHEBI:58210"/>
    </cofactor>
</comment>
<evidence type="ECO:0000256" key="1">
    <source>
        <dbReference type="ARBA" id="ARBA00001917"/>
    </source>
</evidence>
<dbReference type="EC" id="1.3.1.91" evidence="9"/>
<feature type="binding site" evidence="9 12">
    <location>
        <position position="66"/>
    </location>
    <ligand>
        <name>FMN</name>
        <dbReference type="ChEBI" id="CHEBI:58210"/>
    </ligand>
</feature>
<dbReference type="PROSITE" id="PS01136">
    <property type="entry name" value="UPF0034"/>
    <property type="match status" value="1"/>
</dbReference>
<reference evidence="14 15" key="1">
    <citation type="submission" date="2017-05" db="EMBL/GenBank/DDBJ databases">
        <authorList>
            <person name="Song R."/>
            <person name="Chenine A.L."/>
            <person name="Ruprecht R.M."/>
        </authorList>
    </citation>
    <scope>NUCLEOTIDE SEQUENCE [LARGE SCALE GENOMIC DNA]</scope>
    <source>
        <strain evidence="14 15">CECT 8489</strain>
    </source>
</reference>
<dbReference type="EMBL" id="FXXQ01000006">
    <property type="protein sequence ID" value="SMX23904.1"/>
    <property type="molecule type" value="Genomic_DNA"/>
</dbReference>
<feature type="binding site" evidence="9 12">
    <location>
        <begin position="13"/>
        <end position="15"/>
    </location>
    <ligand>
        <name>FMN</name>
        <dbReference type="ChEBI" id="CHEBI:58210"/>
    </ligand>
</feature>
<feature type="site" description="Interacts with tRNA" evidence="9">
    <location>
        <position position="182"/>
    </location>
</feature>
<dbReference type="PANTHER" id="PTHR42907:SF1">
    <property type="entry name" value="FMN-LINKED OXIDOREDUCTASES SUPERFAMILY PROTEIN"/>
    <property type="match status" value="1"/>
</dbReference>
<evidence type="ECO:0000313" key="15">
    <source>
        <dbReference type="Proteomes" id="UP000201838"/>
    </source>
</evidence>
<dbReference type="AlphaFoldDB" id="A0A238J1W7"/>
<feature type="binding site" evidence="9 12">
    <location>
        <begin position="207"/>
        <end position="209"/>
    </location>
    <ligand>
        <name>FMN</name>
        <dbReference type="ChEBI" id="CHEBI:58210"/>
    </ligand>
</feature>
<keyword evidence="3 9" id="KW-0285">Flavoprotein</keyword>
<evidence type="ECO:0000256" key="4">
    <source>
        <dbReference type="ARBA" id="ARBA00022643"/>
    </source>
</evidence>
<dbReference type="RefSeq" id="WP_093973878.1">
    <property type="nucleotide sequence ID" value="NZ_FXXQ01000006.1"/>
</dbReference>
<dbReference type="GO" id="GO:0102264">
    <property type="term" value="F:tRNA-dihydrouridine20 synthase activity"/>
    <property type="evidence" value="ECO:0007669"/>
    <property type="project" value="UniProtKB-EC"/>
</dbReference>
<evidence type="ECO:0000313" key="14">
    <source>
        <dbReference type="EMBL" id="SMX23904.1"/>
    </source>
</evidence>
<dbReference type="GO" id="GO:0102266">
    <property type="term" value="F:tRNA-dihydrouridine20a synthase activity"/>
    <property type="evidence" value="ECO:0007669"/>
    <property type="project" value="RHEA"/>
</dbReference>
<dbReference type="OrthoDB" id="9783413at2"/>
<gene>
    <name evidence="14" type="primary">dus</name>
    <name evidence="9" type="synonym">dusA</name>
    <name evidence="14" type="ORF">BOA8489_02017</name>
</gene>
<feature type="site" description="Interacts with tRNA; defines subfamily-specific binding signature" evidence="9">
    <location>
        <position position="300"/>
    </location>
</feature>
<evidence type="ECO:0000256" key="2">
    <source>
        <dbReference type="ARBA" id="ARBA00022555"/>
    </source>
</evidence>
<evidence type="ECO:0000256" key="8">
    <source>
        <dbReference type="ARBA" id="ARBA00023002"/>
    </source>
</evidence>
<dbReference type="Gene3D" id="1.20.120.1460">
    <property type="match status" value="1"/>
</dbReference>
<comment type="similarity">
    <text evidence="10">Belongs to the dus family.</text>
</comment>
<feature type="binding site" evidence="9 12">
    <location>
        <position position="167"/>
    </location>
    <ligand>
        <name>FMN</name>
        <dbReference type="ChEBI" id="CHEBI:58210"/>
    </ligand>
</feature>
<dbReference type="InterPro" id="IPR001269">
    <property type="entry name" value="DUS_fam"/>
</dbReference>
<dbReference type="HAMAP" id="MF_02041">
    <property type="entry name" value="DusA_subfam"/>
    <property type="match status" value="1"/>
</dbReference>
<comment type="function">
    <text evidence="9">Catalyzes the synthesis of 5,6-dihydrouridine (D), a modified base found in the D-loop of most tRNAs, via the reduction of the C5-C6 double bond in target uridines. Specifically modifies U20 and U20a in tRNAs.</text>
</comment>
<evidence type="ECO:0000256" key="10">
    <source>
        <dbReference type="PIRNR" id="PIRNR006621"/>
    </source>
</evidence>
<dbReference type="GO" id="GO:0000049">
    <property type="term" value="F:tRNA binding"/>
    <property type="evidence" value="ECO:0007669"/>
    <property type="project" value="UniProtKB-UniRule"/>
</dbReference>
<comment type="similarity">
    <text evidence="9">Belongs to the Dus family. DusA subfamily.</text>
</comment>
<comment type="catalytic activity">
    <reaction evidence="9">
        <text>5,6-dihydrouridine(20a) in tRNA + NADP(+) = uridine(20a) in tRNA + NADPH + H(+)</text>
        <dbReference type="Rhea" id="RHEA:53344"/>
        <dbReference type="Rhea" id="RHEA-COMP:13535"/>
        <dbReference type="Rhea" id="RHEA-COMP:13536"/>
        <dbReference type="ChEBI" id="CHEBI:15378"/>
        <dbReference type="ChEBI" id="CHEBI:57783"/>
        <dbReference type="ChEBI" id="CHEBI:58349"/>
        <dbReference type="ChEBI" id="CHEBI:65315"/>
        <dbReference type="ChEBI" id="CHEBI:74443"/>
    </reaction>
</comment>
<keyword evidence="4 9" id="KW-0288">FMN</keyword>
<evidence type="ECO:0000256" key="6">
    <source>
        <dbReference type="ARBA" id="ARBA00022857"/>
    </source>
</evidence>
<dbReference type="PANTHER" id="PTHR42907">
    <property type="entry name" value="FMN-LINKED OXIDOREDUCTASES SUPERFAMILY PROTEIN"/>
    <property type="match status" value="1"/>
</dbReference>
<comment type="catalytic activity">
    <reaction evidence="9">
        <text>5,6-dihydrouridine(20a) in tRNA + NAD(+) = uridine(20a) in tRNA + NADH + H(+)</text>
        <dbReference type="Rhea" id="RHEA:53348"/>
        <dbReference type="Rhea" id="RHEA-COMP:13535"/>
        <dbReference type="Rhea" id="RHEA-COMP:13536"/>
        <dbReference type="ChEBI" id="CHEBI:15378"/>
        <dbReference type="ChEBI" id="CHEBI:57540"/>
        <dbReference type="ChEBI" id="CHEBI:57945"/>
        <dbReference type="ChEBI" id="CHEBI:65315"/>
        <dbReference type="ChEBI" id="CHEBI:74443"/>
    </reaction>
</comment>
<feature type="site" description="Interacts with tRNA; defines subfamily-specific binding signature" evidence="9">
    <location>
        <position position="179"/>
    </location>
</feature>
<dbReference type="InterPro" id="IPR018517">
    <property type="entry name" value="tRNA_hU_synthase_CS"/>
</dbReference>
<dbReference type="SUPFAM" id="SSF51395">
    <property type="entry name" value="FMN-linked oxidoreductases"/>
    <property type="match status" value="1"/>
</dbReference>
<feature type="site" description="Interacts with tRNA; defines subfamily-specific binding signature" evidence="9">
    <location>
        <position position="297"/>
    </location>
</feature>
<keyword evidence="5 9" id="KW-0819">tRNA processing</keyword>
<proteinExistence type="inferred from homology"/>
<comment type="catalytic activity">
    <reaction evidence="9">
        <text>5,6-dihydrouridine(20) in tRNA + NAD(+) = uridine(20) in tRNA + NADH + H(+)</text>
        <dbReference type="Rhea" id="RHEA:53340"/>
        <dbReference type="Rhea" id="RHEA-COMP:13533"/>
        <dbReference type="Rhea" id="RHEA-COMP:13534"/>
        <dbReference type="ChEBI" id="CHEBI:15378"/>
        <dbReference type="ChEBI" id="CHEBI:57540"/>
        <dbReference type="ChEBI" id="CHEBI:57945"/>
        <dbReference type="ChEBI" id="CHEBI:65315"/>
        <dbReference type="ChEBI" id="CHEBI:74443"/>
        <dbReference type="EC" id="1.3.1.91"/>
    </reaction>
</comment>
<keyword evidence="7 9" id="KW-0694">RNA-binding</keyword>
<feature type="site" description="Interacts with tRNA" evidence="9">
    <location>
        <position position="93"/>
    </location>
</feature>
<evidence type="ECO:0000256" key="9">
    <source>
        <dbReference type="HAMAP-Rule" id="MF_02041"/>
    </source>
</evidence>
<dbReference type="Pfam" id="PF01207">
    <property type="entry name" value="Dus"/>
    <property type="match status" value="1"/>
</dbReference>
<dbReference type="Proteomes" id="UP000201838">
    <property type="component" value="Unassembled WGS sequence"/>
</dbReference>
<feature type="binding site" evidence="9 12">
    <location>
        <position position="135"/>
    </location>
    <ligand>
        <name>FMN</name>
        <dbReference type="ChEBI" id="CHEBI:58210"/>
    </ligand>
</feature>
<feature type="binding site" evidence="9 12">
    <location>
        <begin position="230"/>
        <end position="231"/>
    </location>
    <ligand>
        <name>FMN</name>
        <dbReference type="ChEBI" id="CHEBI:58210"/>
    </ligand>
</feature>
<keyword evidence="8 9" id="KW-0560">Oxidoreductase</keyword>
<evidence type="ECO:0000256" key="3">
    <source>
        <dbReference type="ARBA" id="ARBA00022630"/>
    </source>
</evidence>
<accession>A0A238J1W7</accession>
<dbReference type="GO" id="GO:0010181">
    <property type="term" value="F:FMN binding"/>
    <property type="evidence" value="ECO:0007669"/>
    <property type="project" value="UniProtKB-UniRule"/>
</dbReference>
<dbReference type="NCBIfam" id="TIGR00742">
    <property type="entry name" value="yjbN"/>
    <property type="match status" value="1"/>
</dbReference>
<sequence length="330" mass="35777">MHINQHARLSVAPMMDWTDRHCRVFHRTLSHHSLLYTEMVTAPALVRGGATHLLNYSEVEHPVALQLGGSDPDELAEAARIGAGEGYDEINLNVGCPSDRVQSGTFGAVLMKTPDLVASCATAMRAAVNVPVTVKCRIGVDDQLPEVVLPDFLARIRDAGVTRVAIHARKAWLQGLSPKENRDIPPLDYALVHAMKTAFPDLHISINGGIEGLVQAQDHLGRGLDGVMIGRAAYHTPWDTLSRADSRIFGQSDPCETPHDAAEAMIPYIEAHIASGGRLHNITRHMLGLFQGRPGARAWRRILSTDVHAEGAGVEVLETALAQVPRELAA</sequence>
<dbReference type="Gene3D" id="3.20.20.70">
    <property type="entry name" value="Aldolase class I"/>
    <property type="match status" value="1"/>
</dbReference>
<dbReference type="PIRSF" id="PIRSF006621">
    <property type="entry name" value="Dus"/>
    <property type="match status" value="1"/>
</dbReference>
<evidence type="ECO:0000256" key="7">
    <source>
        <dbReference type="ARBA" id="ARBA00022884"/>
    </source>
</evidence>
<keyword evidence="15" id="KW-1185">Reference proteome</keyword>
<evidence type="ECO:0000256" key="12">
    <source>
        <dbReference type="PIRSR" id="PIRSR006621-2"/>
    </source>
</evidence>
<dbReference type="InterPro" id="IPR013785">
    <property type="entry name" value="Aldolase_TIM"/>
</dbReference>
<evidence type="ECO:0000259" key="13">
    <source>
        <dbReference type="Pfam" id="PF01207"/>
    </source>
</evidence>
<dbReference type="InterPro" id="IPR035587">
    <property type="entry name" value="DUS-like_FMN-bd"/>
</dbReference>
<dbReference type="InterPro" id="IPR004653">
    <property type="entry name" value="DusA"/>
</dbReference>
<name>A0A238J1W7_9RHOB</name>
<keyword evidence="6 9" id="KW-0521">NADP</keyword>
<dbReference type="CDD" id="cd02801">
    <property type="entry name" value="DUS_like_FMN"/>
    <property type="match status" value="1"/>
</dbReference>
<organism evidence="14 15">
    <name type="scientific">Boseongicola aestuarii</name>
    <dbReference type="NCBI Taxonomy" id="1470561"/>
    <lineage>
        <taxon>Bacteria</taxon>
        <taxon>Pseudomonadati</taxon>
        <taxon>Pseudomonadota</taxon>
        <taxon>Alphaproteobacteria</taxon>
        <taxon>Rhodobacterales</taxon>
        <taxon>Paracoccaceae</taxon>
        <taxon>Boseongicola</taxon>
    </lineage>
</organism>
<comment type="catalytic activity">
    <reaction evidence="9">
        <text>5,6-dihydrouridine(20) in tRNA + NADP(+) = uridine(20) in tRNA + NADPH + H(+)</text>
        <dbReference type="Rhea" id="RHEA:53336"/>
        <dbReference type="Rhea" id="RHEA-COMP:13533"/>
        <dbReference type="Rhea" id="RHEA-COMP:13534"/>
        <dbReference type="ChEBI" id="CHEBI:15378"/>
        <dbReference type="ChEBI" id="CHEBI:57783"/>
        <dbReference type="ChEBI" id="CHEBI:58349"/>
        <dbReference type="ChEBI" id="CHEBI:65315"/>
        <dbReference type="ChEBI" id="CHEBI:74443"/>
        <dbReference type="EC" id="1.3.1.91"/>
    </reaction>
</comment>
<feature type="active site" description="Proton donor" evidence="9 11">
    <location>
        <position position="96"/>
    </location>
</feature>
<evidence type="ECO:0000256" key="11">
    <source>
        <dbReference type="PIRSR" id="PIRSR006621-1"/>
    </source>
</evidence>
<evidence type="ECO:0000256" key="5">
    <source>
        <dbReference type="ARBA" id="ARBA00022694"/>
    </source>
</evidence>